<keyword evidence="2" id="KW-1185">Reference proteome</keyword>
<dbReference type="EMBL" id="SOSA01000763">
    <property type="protein sequence ID" value="THC88811.1"/>
    <property type="molecule type" value="Genomic_DNA"/>
</dbReference>
<reference evidence="1 2" key="1">
    <citation type="submission" date="2019-03" db="EMBL/GenBank/DDBJ databases">
        <title>The genome sequence of a newly discovered highly antifungal drug resistant Aspergillus species, Aspergillus tanneri NIH 1004.</title>
        <authorList>
            <person name="Mounaud S."/>
            <person name="Singh I."/>
            <person name="Joardar V."/>
            <person name="Pakala S."/>
            <person name="Pakala S."/>
            <person name="Venepally P."/>
            <person name="Hoover J."/>
            <person name="Nierman W."/>
            <person name="Chung J."/>
            <person name="Losada L."/>
        </authorList>
    </citation>
    <scope>NUCLEOTIDE SEQUENCE [LARGE SCALE GENOMIC DNA]</scope>
    <source>
        <strain evidence="1 2">NIH1004</strain>
    </source>
</reference>
<dbReference type="Proteomes" id="UP000308092">
    <property type="component" value="Unassembled WGS sequence"/>
</dbReference>
<dbReference type="VEuPathDB" id="FungiDB:EYZ11_011739"/>
<organism evidence="1 2">
    <name type="scientific">Aspergillus tanneri</name>
    <dbReference type="NCBI Taxonomy" id="1220188"/>
    <lineage>
        <taxon>Eukaryota</taxon>
        <taxon>Fungi</taxon>
        <taxon>Dikarya</taxon>
        <taxon>Ascomycota</taxon>
        <taxon>Pezizomycotina</taxon>
        <taxon>Eurotiomycetes</taxon>
        <taxon>Eurotiomycetidae</taxon>
        <taxon>Eurotiales</taxon>
        <taxon>Aspergillaceae</taxon>
        <taxon>Aspergillus</taxon>
        <taxon>Aspergillus subgen. Circumdati</taxon>
    </lineage>
</organism>
<gene>
    <name evidence="1" type="ORF">EYZ11_011739</name>
</gene>
<dbReference type="AlphaFoldDB" id="A0A4S3J7D3"/>
<protein>
    <submittedName>
        <fullName evidence="1">Uncharacterized protein</fullName>
    </submittedName>
</protein>
<proteinExistence type="predicted"/>
<evidence type="ECO:0000313" key="1">
    <source>
        <dbReference type="EMBL" id="THC88811.1"/>
    </source>
</evidence>
<comment type="caution">
    <text evidence="1">The sequence shown here is derived from an EMBL/GenBank/DDBJ whole genome shotgun (WGS) entry which is preliminary data.</text>
</comment>
<evidence type="ECO:0000313" key="2">
    <source>
        <dbReference type="Proteomes" id="UP000308092"/>
    </source>
</evidence>
<name>A0A4S3J7D3_9EURO</name>
<sequence length="98" mass="10786">MHCIDSKESHIVARDSLLIARKTLGVLEEAGPPSESFKFFQEIFSVLVEKLVLRQTTDVSTAESAFPKGLADIQKGFGFGAQIKQEALTLKSQYSQTP</sequence>
<accession>A0A4S3J7D3</accession>